<evidence type="ECO:0000256" key="3">
    <source>
        <dbReference type="ARBA" id="ARBA00023054"/>
    </source>
</evidence>
<reference evidence="6 7" key="1">
    <citation type="journal article" date="2018" name="New Phytol.">
        <title>Phylogenomics of Endogonaceae and evolution of mycorrhizas within Mucoromycota.</title>
        <authorList>
            <person name="Chang Y."/>
            <person name="Desiro A."/>
            <person name="Na H."/>
            <person name="Sandor L."/>
            <person name="Lipzen A."/>
            <person name="Clum A."/>
            <person name="Barry K."/>
            <person name="Grigoriev I.V."/>
            <person name="Martin F.M."/>
            <person name="Stajich J.E."/>
            <person name="Smith M.E."/>
            <person name="Bonito G."/>
            <person name="Spatafora J.W."/>
        </authorList>
    </citation>
    <scope>NUCLEOTIDE SEQUENCE [LARGE SCALE GENOMIC DNA]</scope>
    <source>
        <strain evidence="6 7">GMNB39</strain>
    </source>
</reference>
<dbReference type="Proteomes" id="UP000268093">
    <property type="component" value="Unassembled WGS sequence"/>
</dbReference>
<evidence type="ECO:0000256" key="2">
    <source>
        <dbReference type="ARBA" id="ARBA00023034"/>
    </source>
</evidence>
<dbReference type="Pfam" id="PF10375">
    <property type="entry name" value="GRAB"/>
    <property type="match status" value="1"/>
</dbReference>
<organism evidence="6 7">
    <name type="scientific">Jimgerdemannia flammicorona</name>
    <dbReference type="NCBI Taxonomy" id="994334"/>
    <lineage>
        <taxon>Eukaryota</taxon>
        <taxon>Fungi</taxon>
        <taxon>Fungi incertae sedis</taxon>
        <taxon>Mucoromycota</taxon>
        <taxon>Mucoromycotina</taxon>
        <taxon>Endogonomycetes</taxon>
        <taxon>Endogonales</taxon>
        <taxon>Endogonaceae</taxon>
        <taxon>Jimgerdemannia</taxon>
    </lineage>
</organism>
<keyword evidence="3 4" id="KW-0175">Coiled coil</keyword>
<dbReference type="AlphaFoldDB" id="A0A433A1J2"/>
<feature type="non-terminal residue" evidence="6">
    <location>
        <position position="244"/>
    </location>
</feature>
<accession>A0A433A1J2</accession>
<dbReference type="GO" id="GO:0006888">
    <property type="term" value="P:endoplasmic reticulum to Golgi vesicle-mediated transport"/>
    <property type="evidence" value="ECO:0007669"/>
    <property type="project" value="TreeGrafter"/>
</dbReference>
<evidence type="ECO:0000313" key="6">
    <source>
        <dbReference type="EMBL" id="RUO96560.1"/>
    </source>
</evidence>
<dbReference type="PROSITE" id="PS50913">
    <property type="entry name" value="GRIP"/>
    <property type="match status" value="1"/>
</dbReference>
<keyword evidence="7" id="KW-1185">Reference proteome</keyword>
<protein>
    <recommendedName>
        <fullName evidence="5">GRIP domain-containing protein</fullName>
    </recommendedName>
</protein>
<keyword evidence="2" id="KW-0333">Golgi apparatus</keyword>
<dbReference type="InterPro" id="IPR000237">
    <property type="entry name" value="GRIP_dom"/>
</dbReference>
<dbReference type="PANTHER" id="PTHR18921:SF2">
    <property type="entry name" value="THYROID RECEPTOR-INTERACTING PROTEIN 11"/>
    <property type="match status" value="1"/>
</dbReference>
<feature type="coiled-coil region" evidence="4">
    <location>
        <begin position="27"/>
        <end position="85"/>
    </location>
</feature>
<sequence length="244" mass="27841">MPRFLVLTGFSFHKYKTAKESEIRFAVEGLQRQLNTANTSLQEFQRRALSAEEQLEQLQRDIARARQLEKEVKEKNLLIGKLRHEAVILNEHLVEAMRRLKQESSENNVDRWVLMPIIFIRLSSTLCCNAYPPSRHAYHPSHMPSPSPFTNSRLMTNLLITFLNAPRGDRKRYDTLTVMASVLQLTDEQKEQVGLIRRAGAGMMPGTPGAMPSTPGWVTPAPRKSGELEYPAEVRAFHDFPVSM</sequence>
<dbReference type="PANTHER" id="PTHR18921">
    <property type="entry name" value="MYOSIN HEAVY CHAIN - RELATED"/>
    <property type="match status" value="1"/>
</dbReference>
<feature type="domain" description="GRIP" evidence="5">
    <location>
        <begin position="145"/>
        <end position="196"/>
    </location>
</feature>
<name>A0A433A1J2_9FUNG</name>
<evidence type="ECO:0000256" key="4">
    <source>
        <dbReference type="SAM" id="Coils"/>
    </source>
</evidence>
<dbReference type="OrthoDB" id="425925at2759"/>
<comment type="subcellular location">
    <subcellularLocation>
        <location evidence="1">Golgi apparatus</location>
    </subcellularLocation>
</comment>
<proteinExistence type="predicted"/>
<evidence type="ECO:0000259" key="5">
    <source>
        <dbReference type="PROSITE" id="PS50913"/>
    </source>
</evidence>
<dbReference type="EMBL" id="RBNI01020636">
    <property type="protein sequence ID" value="RUO96560.1"/>
    <property type="molecule type" value="Genomic_DNA"/>
</dbReference>
<dbReference type="GO" id="GO:0005794">
    <property type="term" value="C:Golgi apparatus"/>
    <property type="evidence" value="ECO:0007669"/>
    <property type="project" value="UniProtKB-SubCell"/>
</dbReference>
<dbReference type="GO" id="GO:0031267">
    <property type="term" value="F:small GTPase binding"/>
    <property type="evidence" value="ECO:0007669"/>
    <property type="project" value="TreeGrafter"/>
</dbReference>
<dbReference type="InterPro" id="IPR019459">
    <property type="entry name" value="GRAB"/>
</dbReference>
<evidence type="ECO:0000313" key="7">
    <source>
        <dbReference type="Proteomes" id="UP000268093"/>
    </source>
</evidence>
<gene>
    <name evidence="6" type="ORF">BC936DRAFT_141834</name>
</gene>
<comment type="caution">
    <text evidence="6">The sequence shown here is derived from an EMBL/GenBank/DDBJ whole genome shotgun (WGS) entry which is preliminary data.</text>
</comment>
<evidence type="ECO:0000256" key="1">
    <source>
        <dbReference type="ARBA" id="ARBA00004555"/>
    </source>
</evidence>
<dbReference type="GO" id="GO:0007030">
    <property type="term" value="P:Golgi organization"/>
    <property type="evidence" value="ECO:0007669"/>
    <property type="project" value="TreeGrafter"/>
</dbReference>